<feature type="domain" description="Signal transduction histidine kinase subgroup 3 dimerisation and phosphoacceptor" evidence="11">
    <location>
        <begin position="236"/>
        <end position="301"/>
    </location>
</feature>
<dbReference type="PATRIC" id="fig|1210046.3.peg.381"/>
<dbReference type="eggNOG" id="COG4585">
    <property type="taxonomic scope" value="Bacteria"/>
</dbReference>
<evidence type="ECO:0000256" key="2">
    <source>
        <dbReference type="ARBA" id="ARBA00012438"/>
    </source>
</evidence>
<dbReference type="GO" id="GO:0046983">
    <property type="term" value="F:protein dimerization activity"/>
    <property type="evidence" value="ECO:0007669"/>
    <property type="project" value="InterPro"/>
</dbReference>
<comment type="catalytic activity">
    <reaction evidence="1">
        <text>ATP + protein L-histidine = ADP + protein N-phospho-L-histidine.</text>
        <dbReference type="EC" id="2.7.13.3"/>
    </reaction>
</comment>
<keyword evidence="3" id="KW-0597">Phosphoprotein</keyword>
<protein>
    <recommendedName>
        <fullName evidence="2">histidine kinase</fullName>
        <ecNumber evidence="2">2.7.13.3</ecNumber>
    </recommendedName>
</protein>
<dbReference type="GO" id="GO:0016020">
    <property type="term" value="C:membrane"/>
    <property type="evidence" value="ECO:0007669"/>
    <property type="project" value="InterPro"/>
</dbReference>
<feature type="transmembrane region" description="Helical" evidence="9">
    <location>
        <begin position="39"/>
        <end position="56"/>
    </location>
</feature>
<dbReference type="PANTHER" id="PTHR24421:SF10">
    <property type="entry name" value="NITRATE_NITRITE SENSOR PROTEIN NARQ"/>
    <property type="match status" value="1"/>
</dbReference>
<keyword evidence="9" id="KW-0812">Transmembrane</keyword>
<dbReference type="GO" id="GO:0000155">
    <property type="term" value="F:phosphorelay sensor kinase activity"/>
    <property type="evidence" value="ECO:0007669"/>
    <property type="project" value="InterPro"/>
</dbReference>
<keyword evidence="9" id="KW-0472">Membrane</keyword>
<dbReference type="SUPFAM" id="SSF55874">
    <property type="entry name" value="ATPase domain of HSP90 chaperone/DNA topoisomerase II/histidine kinase"/>
    <property type="match status" value="1"/>
</dbReference>
<evidence type="ECO:0000259" key="10">
    <source>
        <dbReference type="Pfam" id="PF02518"/>
    </source>
</evidence>
<dbReference type="AlphaFoldDB" id="K1ETH8"/>
<evidence type="ECO:0000313" key="13">
    <source>
        <dbReference type="Proteomes" id="UP000004474"/>
    </source>
</evidence>
<feature type="domain" description="Histidine kinase/HSP90-like ATPase" evidence="10">
    <location>
        <begin position="355"/>
        <end position="441"/>
    </location>
</feature>
<dbReference type="InterPro" id="IPR003594">
    <property type="entry name" value="HATPase_dom"/>
</dbReference>
<sequence>MARSPSDRPDMAWSDRLGDFFALDDDWVRPGGTISRGDVVFTAAVVAASLFVLELMRSLGGLVDNDSGRWMQWVYTAVPALFLLTRRRFPLATVIAASIAYWAISTIDPPMASLLSTQIAYFLVVLGGVAWARQRSEMAIVYGVIIFAMFLWLVWGMAVGQSLSDLVQAADPAAWLPATIAAPLMLGLINLLYFGGAVLGGQVAWRAARQRARLEQQTVTISEQTEQLRESAVVEERLRIARELHDVVAHHVSSIGVQAAAARRVLDRDPTAAKGALATIEDASRDAVTQMRGLLGTLRTGGTVRDEDEHAPQPTLADIPSLVAERSSAGLSVAHEVVEATDGDLAAVPQAVGHSLYRTAQEALTNVTRHSTAQRARVTVRVDASYAEVEVTDDGRTRPGTSGTGMGQLGIRERISSHKGSVEIGPRPLGGYRVRARIPLRPGPST</sequence>
<keyword evidence="7" id="KW-0067">ATP-binding</keyword>
<evidence type="ECO:0000256" key="1">
    <source>
        <dbReference type="ARBA" id="ARBA00000085"/>
    </source>
</evidence>
<dbReference type="Pfam" id="PF02518">
    <property type="entry name" value="HATPase_c"/>
    <property type="match status" value="1"/>
</dbReference>
<dbReference type="InterPro" id="IPR011712">
    <property type="entry name" value="Sig_transdc_His_kin_sub3_dim/P"/>
</dbReference>
<feature type="transmembrane region" description="Helical" evidence="9">
    <location>
        <begin position="89"/>
        <end position="107"/>
    </location>
</feature>
<comment type="caution">
    <text evidence="12">The sequence shown here is derived from an EMBL/GenBank/DDBJ whole genome shotgun (WGS) entry which is preliminary data.</text>
</comment>
<dbReference type="STRING" id="1210046.B277_01959"/>
<evidence type="ECO:0000256" key="3">
    <source>
        <dbReference type="ARBA" id="ARBA00022553"/>
    </source>
</evidence>
<dbReference type="Gene3D" id="1.20.5.1930">
    <property type="match status" value="1"/>
</dbReference>
<reference evidence="12 13" key="1">
    <citation type="journal article" date="2012" name="J. Bacteriol.">
        <title>Genome Sequence of Janibacter hoylei MTCC8307, Isolated from the Stratospheric Air.</title>
        <authorList>
            <person name="Pawar S.P."/>
            <person name="Dhotre D.P."/>
            <person name="Shetty S.A."/>
            <person name="Chowdhury S.P."/>
            <person name="Chaudhari B.L."/>
            <person name="Shouche Y.S."/>
        </authorList>
    </citation>
    <scope>NUCLEOTIDE SEQUENCE [LARGE SCALE GENOMIC DNA]</scope>
    <source>
        <strain evidence="12 13">PVAS-1</strain>
    </source>
</reference>
<dbReference type="Proteomes" id="UP000004474">
    <property type="component" value="Unassembled WGS sequence"/>
</dbReference>
<accession>K1ETH8</accession>
<evidence type="ECO:0000256" key="8">
    <source>
        <dbReference type="ARBA" id="ARBA00023012"/>
    </source>
</evidence>
<evidence type="ECO:0000256" key="7">
    <source>
        <dbReference type="ARBA" id="ARBA00022840"/>
    </source>
</evidence>
<dbReference type="EC" id="2.7.13.3" evidence="2"/>
<evidence type="ECO:0000256" key="5">
    <source>
        <dbReference type="ARBA" id="ARBA00022741"/>
    </source>
</evidence>
<keyword evidence="6 12" id="KW-0418">Kinase</keyword>
<evidence type="ECO:0000313" key="12">
    <source>
        <dbReference type="EMBL" id="EKA62443.1"/>
    </source>
</evidence>
<dbReference type="PANTHER" id="PTHR24421">
    <property type="entry name" value="NITRATE/NITRITE SENSOR PROTEIN NARX-RELATED"/>
    <property type="match status" value="1"/>
</dbReference>
<evidence type="ECO:0000256" key="4">
    <source>
        <dbReference type="ARBA" id="ARBA00022679"/>
    </source>
</evidence>
<keyword evidence="9" id="KW-1133">Transmembrane helix</keyword>
<organism evidence="12 13">
    <name type="scientific">Janibacter hoylei PVAS-1</name>
    <dbReference type="NCBI Taxonomy" id="1210046"/>
    <lineage>
        <taxon>Bacteria</taxon>
        <taxon>Bacillati</taxon>
        <taxon>Actinomycetota</taxon>
        <taxon>Actinomycetes</taxon>
        <taxon>Micrococcales</taxon>
        <taxon>Intrasporangiaceae</taxon>
        <taxon>Janibacter</taxon>
    </lineage>
</organism>
<dbReference type="InterPro" id="IPR036890">
    <property type="entry name" value="HATPase_C_sf"/>
</dbReference>
<evidence type="ECO:0000259" key="11">
    <source>
        <dbReference type="Pfam" id="PF07730"/>
    </source>
</evidence>
<keyword evidence="4" id="KW-0808">Transferase</keyword>
<dbReference type="GO" id="GO:0005524">
    <property type="term" value="F:ATP binding"/>
    <property type="evidence" value="ECO:0007669"/>
    <property type="project" value="UniProtKB-KW"/>
</dbReference>
<feature type="transmembrane region" description="Helical" evidence="9">
    <location>
        <begin position="139"/>
        <end position="160"/>
    </location>
</feature>
<dbReference type="InterPro" id="IPR050482">
    <property type="entry name" value="Sensor_HK_TwoCompSys"/>
</dbReference>
<evidence type="ECO:0000256" key="9">
    <source>
        <dbReference type="SAM" id="Phobius"/>
    </source>
</evidence>
<gene>
    <name evidence="12" type="ORF">B277_01959</name>
</gene>
<keyword evidence="8" id="KW-0902">Two-component regulatory system</keyword>
<keyword evidence="5" id="KW-0547">Nucleotide-binding</keyword>
<dbReference type="Gene3D" id="3.30.565.10">
    <property type="entry name" value="Histidine kinase-like ATPase, C-terminal domain"/>
    <property type="match status" value="1"/>
</dbReference>
<feature type="transmembrane region" description="Helical" evidence="9">
    <location>
        <begin position="180"/>
        <end position="205"/>
    </location>
</feature>
<dbReference type="EMBL" id="ALWX01000006">
    <property type="protein sequence ID" value="EKA62443.1"/>
    <property type="molecule type" value="Genomic_DNA"/>
</dbReference>
<name>K1ETH8_9MICO</name>
<dbReference type="Pfam" id="PF07730">
    <property type="entry name" value="HisKA_3"/>
    <property type="match status" value="1"/>
</dbReference>
<proteinExistence type="predicted"/>
<dbReference type="CDD" id="cd16917">
    <property type="entry name" value="HATPase_UhpB-NarQ-NarX-like"/>
    <property type="match status" value="1"/>
</dbReference>
<evidence type="ECO:0000256" key="6">
    <source>
        <dbReference type="ARBA" id="ARBA00022777"/>
    </source>
</evidence>
<feature type="transmembrane region" description="Helical" evidence="9">
    <location>
        <begin position="113"/>
        <end position="132"/>
    </location>
</feature>